<comment type="caution">
    <text evidence="3">The sequence shown here is derived from an EMBL/GenBank/DDBJ whole genome shotgun (WGS) entry which is preliminary data.</text>
</comment>
<dbReference type="PANTHER" id="PTHR33969">
    <property type="entry name" value="SEGREGATION AND CONDENSATION PROTEIN A"/>
    <property type="match status" value="1"/>
</dbReference>
<proteinExistence type="inferred from homology"/>
<evidence type="ECO:0000256" key="2">
    <source>
        <dbReference type="HAMAP-Rule" id="MF_01805"/>
    </source>
</evidence>
<dbReference type="Pfam" id="PF02616">
    <property type="entry name" value="SMC_ScpA"/>
    <property type="match status" value="1"/>
</dbReference>
<evidence type="ECO:0000313" key="4">
    <source>
        <dbReference type="Proteomes" id="UP000094769"/>
    </source>
</evidence>
<keyword evidence="2" id="KW-0132">Cell division</keyword>
<comment type="similarity">
    <text evidence="2">Belongs to the ScpA family.</text>
</comment>
<evidence type="ECO:0000313" key="3">
    <source>
        <dbReference type="EMBL" id="ODJ85771.1"/>
    </source>
</evidence>
<dbReference type="GO" id="GO:0006260">
    <property type="term" value="P:DNA replication"/>
    <property type="evidence" value="ECO:0007669"/>
    <property type="project" value="UniProtKB-UniRule"/>
</dbReference>
<keyword evidence="4" id="KW-1185">Reference proteome</keyword>
<keyword evidence="2" id="KW-0159">Chromosome partition</keyword>
<evidence type="ECO:0000256" key="1">
    <source>
        <dbReference type="ARBA" id="ARBA00044777"/>
    </source>
</evidence>
<dbReference type="HAMAP" id="MF_01805">
    <property type="entry name" value="ScpA"/>
    <property type="match status" value="1"/>
</dbReference>
<keyword evidence="2" id="KW-0963">Cytoplasm</keyword>
<dbReference type="Proteomes" id="UP000094769">
    <property type="component" value="Unassembled WGS sequence"/>
</dbReference>
<gene>
    <name evidence="2 3" type="primary">scpA</name>
    <name evidence="3" type="ORF">CODIS_40080</name>
</gene>
<dbReference type="InterPro" id="IPR003768">
    <property type="entry name" value="ScpA"/>
</dbReference>
<dbReference type="GO" id="GO:0005737">
    <property type="term" value="C:cytoplasm"/>
    <property type="evidence" value="ECO:0007669"/>
    <property type="project" value="UniProtKB-SubCell"/>
</dbReference>
<dbReference type="AlphaFoldDB" id="A0A7Z0VIF3"/>
<sequence length="272" mass="31479">MEEAEHHPHYHPEQEEMPFAMVMGEPLATPPTDLYIPPDALEVFLDAFEGPLDLLLYLIRRQNLDILDIPISDITDQYVQYIEMMKDLRLELAAEYLVMAAMLAEIKSRMLLPRPTSEEEEGEDPRAELIRRLQEYERYKQAAEDLDGLEHMTRDTFQGHAELVERHVEKREPDVDLREILLALQDVMTRADMFSSHRVEKEPLSVRERMSHVLQVVNGKDFLPFTELFDITEGRLGVVVTFLAILELMKASLLELVQTDDFAPIHVKAKTA</sequence>
<keyword evidence="2" id="KW-0131">Cell cycle</keyword>
<dbReference type="GO" id="GO:0051301">
    <property type="term" value="P:cell division"/>
    <property type="evidence" value="ECO:0007669"/>
    <property type="project" value="UniProtKB-KW"/>
</dbReference>
<dbReference type="RefSeq" id="WP_069128321.1">
    <property type="nucleotide sequence ID" value="NZ_MARB01000036.1"/>
</dbReference>
<reference evidence="3 4" key="1">
    <citation type="submission" date="2016-06" db="EMBL/GenBank/DDBJ databases">
        <title>Genome sequence of endosymbiont of Candidatus Endolucinida thiodiazotropha.</title>
        <authorList>
            <person name="Poehlein A."/>
            <person name="Koenig S."/>
            <person name="Heiden S.E."/>
            <person name="Thuermer A."/>
            <person name="Voget S."/>
            <person name="Daniel R."/>
            <person name="Markert S."/>
            <person name="Gros O."/>
            <person name="Schweder T."/>
        </authorList>
    </citation>
    <scope>NUCLEOTIDE SEQUENCE [LARGE SCALE GENOMIC DNA]</scope>
    <source>
        <strain evidence="3 4">COS</strain>
    </source>
</reference>
<dbReference type="GO" id="GO:0007059">
    <property type="term" value="P:chromosome segregation"/>
    <property type="evidence" value="ECO:0007669"/>
    <property type="project" value="UniProtKB-UniRule"/>
</dbReference>
<comment type="subunit">
    <text evidence="2">Component of a cohesin-like complex composed of ScpA, ScpB and the Smc homodimer, in which ScpA and ScpB bind to the head domain of Smc. The presence of the three proteins is required for the association of the complex with DNA.</text>
</comment>
<dbReference type="PANTHER" id="PTHR33969:SF2">
    <property type="entry name" value="SEGREGATION AND CONDENSATION PROTEIN A"/>
    <property type="match status" value="1"/>
</dbReference>
<dbReference type="OrthoDB" id="9811016at2"/>
<dbReference type="EMBL" id="MARB01000036">
    <property type="protein sequence ID" value="ODJ85771.1"/>
    <property type="molecule type" value="Genomic_DNA"/>
</dbReference>
<organism evidence="3 4">
    <name type="scientific">Candidatus Thiodiazotropha endolucinida</name>
    <dbReference type="NCBI Taxonomy" id="1655433"/>
    <lineage>
        <taxon>Bacteria</taxon>
        <taxon>Pseudomonadati</taxon>
        <taxon>Pseudomonadota</taxon>
        <taxon>Gammaproteobacteria</taxon>
        <taxon>Chromatiales</taxon>
        <taxon>Sedimenticolaceae</taxon>
        <taxon>Candidatus Thiodiazotropha</taxon>
    </lineage>
</organism>
<protein>
    <recommendedName>
        <fullName evidence="1 2">Segregation and condensation protein A</fullName>
    </recommendedName>
</protein>
<dbReference type="Gene3D" id="6.10.250.2410">
    <property type="match status" value="1"/>
</dbReference>
<accession>A0A7Z0VIF3</accession>
<name>A0A7Z0VIF3_9GAMM</name>
<comment type="function">
    <text evidence="2">Participates in chromosomal partition during cell division. May act via the formation of a condensin-like complex containing Smc and ScpB that pull DNA away from mid-cell into both cell halves.</text>
</comment>
<comment type="subcellular location">
    <subcellularLocation>
        <location evidence="2">Cytoplasm</location>
    </subcellularLocation>
    <text evidence="2">Associated with two foci at the outer edges of the nucleoid region in young cells, and at four foci within both cell halves in older cells.</text>
</comment>